<proteinExistence type="predicted"/>
<keyword evidence="4" id="KW-1185">Reference proteome</keyword>
<evidence type="ECO:0000313" key="4">
    <source>
        <dbReference type="Proteomes" id="UP001257909"/>
    </source>
</evidence>
<evidence type="ECO:0000256" key="2">
    <source>
        <dbReference type="SAM" id="SignalP"/>
    </source>
</evidence>
<name>A0ABU1VTX0_9GAMM</name>
<dbReference type="Proteomes" id="UP001257909">
    <property type="component" value="Unassembled WGS sequence"/>
</dbReference>
<feature type="compositionally biased region" description="Low complexity" evidence="1">
    <location>
        <begin position="91"/>
        <end position="102"/>
    </location>
</feature>
<organism evidence="3 4">
    <name type="scientific">Rheinheimera soli</name>
    <dbReference type="NCBI Taxonomy" id="443616"/>
    <lineage>
        <taxon>Bacteria</taxon>
        <taxon>Pseudomonadati</taxon>
        <taxon>Pseudomonadota</taxon>
        <taxon>Gammaproteobacteria</taxon>
        <taxon>Chromatiales</taxon>
        <taxon>Chromatiaceae</taxon>
        <taxon>Rheinheimera</taxon>
    </lineage>
</organism>
<evidence type="ECO:0000256" key="1">
    <source>
        <dbReference type="SAM" id="MobiDB-lite"/>
    </source>
</evidence>
<keyword evidence="2" id="KW-0732">Signal</keyword>
<dbReference type="RefSeq" id="WP_310273464.1">
    <property type="nucleotide sequence ID" value="NZ_JAVDWR010000001.1"/>
</dbReference>
<accession>A0ABU1VTX0</accession>
<dbReference type="EMBL" id="JAVDWR010000001">
    <property type="protein sequence ID" value="MDR7119167.1"/>
    <property type="molecule type" value="Genomic_DNA"/>
</dbReference>
<comment type="caution">
    <text evidence="3">The sequence shown here is derived from an EMBL/GenBank/DDBJ whole genome shotgun (WGS) entry which is preliminary data.</text>
</comment>
<dbReference type="Gene3D" id="2.60.40.10">
    <property type="entry name" value="Immunoglobulins"/>
    <property type="match status" value="1"/>
</dbReference>
<protein>
    <recommendedName>
        <fullName evidence="5">Carboxypeptidase regulatory-like domain-containing protein</fullName>
    </recommendedName>
</protein>
<feature type="chain" id="PRO_5046745910" description="Carboxypeptidase regulatory-like domain-containing protein" evidence="2">
    <location>
        <begin position="31"/>
        <end position="1110"/>
    </location>
</feature>
<evidence type="ECO:0000313" key="3">
    <source>
        <dbReference type="EMBL" id="MDR7119167.1"/>
    </source>
</evidence>
<dbReference type="SUPFAM" id="SSF117074">
    <property type="entry name" value="Hypothetical protein PA1324"/>
    <property type="match status" value="1"/>
</dbReference>
<gene>
    <name evidence="3" type="ORF">J2W69_000082</name>
</gene>
<feature type="compositionally biased region" description="Polar residues" evidence="1">
    <location>
        <begin position="77"/>
        <end position="87"/>
    </location>
</feature>
<reference evidence="3 4" key="1">
    <citation type="submission" date="2023-07" db="EMBL/GenBank/DDBJ databases">
        <title>Sorghum-associated microbial communities from plants grown in Nebraska, USA.</title>
        <authorList>
            <person name="Schachtman D."/>
        </authorList>
    </citation>
    <scope>NUCLEOTIDE SEQUENCE [LARGE SCALE GENOMIC DNA]</scope>
    <source>
        <strain evidence="3 4">4138</strain>
    </source>
</reference>
<evidence type="ECO:0008006" key="5">
    <source>
        <dbReference type="Google" id="ProtNLM"/>
    </source>
</evidence>
<feature type="region of interest" description="Disordered" evidence="1">
    <location>
        <begin position="77"/>
        <end position="105"/>
    </location>
</feature>
<sequence length="1110" mass="122097">MKFRPKDTFCQKSSLVVAVACLSIHPASVAQTTDGKAALQDPQFRQALQRLIKKYKTAEQNTAVTQKDDKTLNSAKLVSQPSNSEVNTEPGLVSTSSSVGGVDNFDNSQNSDSADFYQDNEFSGALVEGSRFAEGEELILGLEIASKNDVAALADVFAFKTKTSATVGFATLIQLLELPIEISSDLKRANGWLYNESNKFSMAVSEDGTMQVSLGGQTRILTEQSYSVESDDIYIDLNAIAEWLGFKYVIDESRLKLTLTTSRQLPVELRLARRGREVKNTSYNNTSVMPYRETGYKVFSQPLFDAQVSASHRGSKTTSTHSVLGSHDLAYLTSRYYLSGNNDDLLSSARLTFSRESDKNNLLGPLKATEFEFGDILPVGSIRGASRNLGRGLRFSNTPLVSSVDGRQIDLTGDVPDGWDVEVYRNGILIGQQFGINNGRYEFNEINLDFGENNFELVFYGPQGQVETKTEVFNVDSNSVGQGQFNYQFSVVEANKSVFALEEDNFGADESDQGIQANVVSGYGLFDWLSLSTAVGSFKPEVGEELLSYDLGLNLNIFGNALLSSSLGEVKDSLRTSSHSLRTQVLGNAVSLGYQNNDPIGDRIENQNQASDSLLASMAGRLFGRSDMPLSYQNEWRRDKDFSGTTEILRNSLGVNTKIGSFGNTLEWRKQTELTSLQPSPVISDFFDQAAYAQQLLERLEQQQQQQLTGEVDLPKVTSGGFQYRKNFNSVFTRFFANYNLKPDSEFTSYGVSLSYPFSPDLTSNFSIFRYTLTDQTSANLGLNWRLDNVYLSATTSYNNLNGWSGGLNARFGFGYGNESGYFSSSSNVAQAGAVSARVFEDKNLNGVMDEGETPIKNAKIMSLQGGSRDVVTNEKGIAVLTGLAANQKTDIVVDRGSFEDPTMKTLIPGVALTGRKGYIEHIDFAVTSTGELEGTLYSGSEDGDMEPAAYAVIQLIDSNGKVVDTAQSEYDGYYLFVDVVPGQYKVMIDKSFTKRRNLRLSDPVYLAVRGGDVINGTDIMLQQKEAAGGYSADMGSFGSLTVLKAYWGLLVRSGMNVAKLRPFYLQDEESGKYVLRAGFFKEQYLAEEVCNRIKGRRLACAVNQFETKL</sequence>
<feature type="signal peptide" evidence="2">
    <location>
        <begin position="1"/>
        <end position="30"/>
    </location>
</feature>
<dbReference type="InterPro" id="IPR013783">
    <property type="entry name" value="Ig-like_fold"/>
</dbReference>